<keyword evidence="2" id="KW-1185">Reference proteome</keyword>
<protein>
    <submittedName>
        <fullName evidence="1">Uncharacterized protein</fullName>
    </submittedName>
</protein>
<evidence type="ECO:0000313" key="2">
    <source>
        <dbReference type="Proteomes" id="UP000054166"/>
    </source>
</evidence>
<reference evidence="2" key="2">
    <citation type="submission" date="2015-01" db="EMBL/GenBank/DDBJ databases">
        <title>Evolutionary Origins and Diversification of the Mycorrhizal Mutualists.</title>
        <authorList>
            <consortium name="DOE Joint Genome Institute"/>
            <consortium name="Mycorrhizal Genomics Consortium"/>
            <person name="Kohler A."/>
            <person name="Kuo A."/>
            <person name="Nagy L.G."/>
            <person name="Floudas D."/>
            <person name="Copeland A."/>
            <person name="Barry K.W."/>
            <person name="Cichocki N."/>
            <person name="Veneault-Fourrey C."/>
            <person name="LaButti K."/>
            <person name="Lindquist E.A."/>
            <person name="Lipzen A."/>
            <person name="Lundell T."/>
            <person name="Morin E."/>
            <person name="Murat C."/>
            <person name="Riley R."/>
            <person name="Ohm R."/>
            <person name="Sun H."/>
            <person name="Tunlid A."/>
            <person name="Henrissat B."/>
            <person name="Grigoriev I.V."/>
            <person name="Hibbett D.S."/>
            <person name="Martin F."/>
        </authorList>
    </citation>
    <scope>NUCLEOTIDE SEQUENCE [LARGE SCALE GENOMIC DNA]</scope>
    <source>
        <strain evidence="2">F 1598</strain>
    </source>
</reference>
<dbReference type="InParanoid" id="A0A0C3BEP4"/>
<dbReference type="HOGENOM" id="CLU_1441565_0_0_1"/>
<evidence type="ECO:0000313" key="1">
    <source>
        <dbReference type="EMBL" id="KIM75797.1"/>
    </source>
</evidence>
<gene>
    <name evidence="1" type="ORF">PILCRDRAFT_91919</name>
</gene>
<name>A0A0C3BEP4_PILCF</name>
<dbReference type="AlphaFoldDB" id="A0A0C3BEP4"/>
<organism evidence="1 2">
    <name type="scientific">Piloderma croceum (strain F 1598)</name>
    <dbReference type="NCBI Taxonomy" id="765440"/>
    <lineage>
        <taxon>Eukaryota</taxon>
        <taxon>Fungi</taxon>
        <taxon>Dikarya</taxon>
        <taxon>Basidiomycota</taxon>
        <taxon>Agaricomycotina</taxon>
        <taxon>Agaricomycetes</taxon>
        <taxon>Agaricomycetidae</taxon>
        <taxon>Atheliales</taxon>
        <taxon>Atheliaceae</taxon>
        <taxon>Piloderma</taxon>
    </lineage>
</organism>
<dbReference type="Proteomes" id="UP000054166">
    <property type="component" value="Unassembled WGS sequence"/>
</dbReference>
<proteinExistence type="predicted"/>
<sequence length="188" mass="21447">MPKTSAQLESQQRWLRWPKIRKKRTGFEQQGIVKAHAGAKLNGMLQFYLHLEQRHAKIHPRNENARGSVPPFHSKLPMILPAPSQAQSPENLWEARFNKLLDNATRESKVAIDELFLELEEHACEGRDILTDVKYAGSGRCDEEYGVLMDLFVQGFKLVVCLTSEIKFFEVKLDEFAPATPIDSLSDV</sequence>
<accession>A0A0C3BEP4</accession>
<dbReference type="EMBL" id="KN833042">
    <property type="protein sequence ID" value="KIM75797.1"/>
    <property type="molecule type" value="Genomic_DNA"/>
</dbReference>
<reference evidence="1 2" key="1">
    <citation type="submission" date="2014-04" db="EMBL/GenBank/DDBJ databases">
        <authorList>
            <consortium name="DOE Joint Genome Institute"/>
            <person name="Kuo A."/>
            <person name="Tarkka M."/>
            <person name="Buscot F."/>
            <person name="Kohler A."/>
            <person name="Nagy L.G."/>
            <person name="Floudas D."/>
            <person name="Copeland A."/>
            <person name="Barry K.W."/>
            <person name="Cichocki N."/>
            <person name="Veneault-Fourrey C."/>
            <person name="LaButti K."/>
            <person name="Lindquist E.A."/>
            <person name="Lipzen A."/>
            <person name="Lundell T."/>
            <person name="Morin E."/>
            <person name="Murat C."/>
            <person name="Sun H."/>
            <person name="Tunlid A."/>
            <person name="Henrissat B."/>
            <person name="Grigoriev I.V."/>
            <person name="Hibbett D.S."/>
            <person name="Martin F."/>
            <person name="Nordberg H.P."/>
            <person name="Cantor M.N."/>
            <person name="Hua S.X."/>
        </authorList>
    </citation>
    <scope>NUCLEOTIDE SEQUENCE [LARGE SCALE GENOMIC DNA]</scope>
    <source>
        <strain evidence="1 2">F 1598</strain>
    </source>
</reference>